<evidence type="ECO:0000313" key="1">
    <source>
        <dbReference type="Proteomes" id="UP000694888"/>
    </source>
</evidence>
<proteinExistence type="predicted"/>
<protein>
    <submittedName>
        <fullName evidence="2">Beta-1,3-glucan-binding protein</fullName>
    </submittedName>
</protein>
<dbReference type="Proteomes" id="UP000694888">
    <property type="component" value="Unplaced"/>
</dbReference>
<name>A0ABM0JWA9_APLCA</name>
<accession>A0ABM0JWA9</accession>
<reference evidence="2" key="1">
    <citation type="submission" date="2025-08" db="UniProtKB">
        <authorList>
            <consortium name="RefSeq"/>
        </authorList>
    </citation>
    <scope>IDENTIFICATION</scope>
</reference>
<evidence type="ECO:0000313" key="2">
    <source>
        <dbReference type="RefSeq" id="XP_005103023.2"/>
    </source>
</evidence>
<sequence>MAVYPPSGGFWQKGGFSGNNIWGGNKMAPFDQEFYMIFNVAVGGTNGFFPDGNHYPTTKRWKNSSPHAAEDFWTKRSTWNGSWQGDNVAMIIDYVEFKSR</sequence>
<dbReference type="InterPro" id="IPR013320">
    <property type="entry name" value="ConA-like_dom_sf"/>
</dbReference>
<dbReference type="GeneID" id="101858724"/>
<dbReference type="Gene3D" id="2.60.120.200">
    <property type="match status" value="1"/>
</dbReference>
<organism evidence="1 2">
    <name type="scientific">Aplysia californica</name>
    <name type="common">California sea hare</name>
    <dbReference type="NCBI Taxonomy" id="6500"/>
    <lineage>
        <taxon>Eukaryota</taxon>
        <taxon>Metazoa</taxon>
        <taxon>Spiralia</taxon>
        <taxon>Lophotrochozoa</taxon>
        <taxon>Mollusca</taxon>
        <taxon>Gastropoda</taxon>
        <taxon>Heterobranchia</taxon>
        <taxon>Euthyneura</taxon>
        <taxon>Tectipleura</taxon>
        <taxon>Aplysiida</taxon>
        <taxon>Aplysioidea</taxon>
        <taxon>Aplysiidae</taxon>
        <taxon>Aplysia</taxon>
    </lineage>
</organism>
<keyword evidence="1" id="KW-1185">Reference proteome</keyword>
<gene>
    <name evidence="2" type="primary">LOC101858724</name>
</gene>
<dbReference type="SUPFAM" id="SSF49899">
    <property type="entry name" value="Concanavalin A-like lectins/glucanases"/>
    <property type="match status" value="1"/>
</dbReference>
<dbReference type="RefSeq" id="XP_005103023.2">
    <property type="nucleotide sequence ID" value="XM_005102966.2"/>
</dbReference>